<dbReference type="Proteomes" id="UP000266723">
    <property type="component" value="Unassembled WGS sequence"/>
</dbReference>
<reference evidence="1 2" key="1">
    <citation type="journal article" date="2020" name="BMC Genomics">
        <title>Intraspecific diversification of the crop wild relative Brassica cretica Lam. using demographic model selection.</title>
        <authorList>
            <person name="Kioukis A."/>
            <person name="Michalopoulou V.A."/>
            <person name="Briers L."/>
            <person name="Pirintsos S."/>
            <person name="Studholme D.J."/>
            <person name="Pavlidis P."/>
            <person name="Sarris P.F."/>
        </authorList>
    </citation>
    <scope>NUCLEOTIDE SEQUENCE [LARGE SCALE GENOMIC DNA]</scope>
    <source>
        <strain evidence="2">cv. PFS-1207/04</strain>
    </source>
</reference>
<dbReference type="EMBL" id="QGKV02001507">
    <property type="protein sequence ID" value="KAF3529215.1"/>
    <property type="molecule type" value="Genomic_DNA"/>
</dbReference>
<proteinExistence type="predicted"/>
<evidence type="ECO:0000313" key="2">
    <source>
        <dbReference type="Proteomes" id="UP000266723"/>
    </source>
</evidence>
<evidence type="ECO:0000313" key="1">
    <source>
        <dbReference type="EMBL" id="KAF3529215.1"/>
    </source>
</evidence>
<comment type="caution">
    <text evidence="1">The sequence shown here is derived from an EMBL/GenBank/DDBJ whole genome shotgun (WGS) entry which is preliminary data.</text>
</comment>
<accession>A0ABQ7BAQ2</accession>
<protein>
    <submittedName>
        <fullName evidence="1">Uncharacterized protein</fullName>
    </submittedName>
</protein>
<organism evidence="1 2">
    <name type="scientific">Brassica cretica</name>
    <name type="common">Mustard</name>
    <dbReference type="NCBI Taxonomy" id="69181"/>
    <lineage>
        <taxon>Eukaryota</taxon>
        <taxon>Viridiplantae</taxon>
        <taxon>Streptophyta</taxon>
        <taxon>Embryophyta</taxon>
        <taxon>Tracheophyta</taxon>
        <taxon>Spermatophyta</taxon>
        <taxon>Magnoliopsida</taxon>
        <taxon>eudicotyledons</taxon>
        <taxon>Gunneridae</taxon>
        <taxon>Pentapetalae</taxon>
        <taxon>rosids</taxon>
        <taxon>malvids</taxon>
        <taxon>Brassicales</taxon>
        <taxon>Brassicaceae</taxon>
        <taxon>Brassiceae</taxon>
        <taxon>Brassica</taxon>
    </lineage>
</organism>
<keyword evidence="2" id="KW-1185">Reference proteome</keyword>
<sequence length="144" mass="15353">MEGIIWITSIKGSWTVRSSSIFLHFISSRSLRVAFAGTGTLGVYSRAGTGSGIGRTASTGCSGPGELVPTVGSLSFSAAGLAECSGVSASEVDCYAVGLEHRINWFVLLRPKKLWIVPHVRVWVVVFEMPSLPIHVVHLLLIVS</sequence>
<gene>
    <name evidence="1" type="ORF">DY000_02038840</name>
</gene>
<name>A0ABQ7BAQ2_BRACR</name>